<dbReference type="InterPro" id="IPR045229">
    <property type="entry name" value="TPP_enz"/>
</dbReference>
<dbReference type="CDD" id="cd07035">
    <property type="entry name" value="TPP_PYR_POX_like"/>
    <property type="match status" value="1"/>
</dbReference>
<dbReference type="InterPro" id="IPR029061">
    <property type="entry name" value="THDP-binding"/>
</dbReference>
<sequence>MPFVGALDTVAGMRSILGLFEGVCTGAADGYGRMTGKPTMTLLHLGPGHANGIANLHNARSARTRS</sequence>
<protein>
    <recommendedName>
        <fullName evidence="2">Thiamine pyrophosphate enzyme N-terminal TPP-binding domain-containing protein</fullName>
    </recommendedName>
</protein>
<dbReference type="SUPFAM" id="SSF52518">
    <property type="entry name" value="Thiamin diphosphate-binding fold (THDP-binding)"/>
    <property type="match status" value="1"/>
</dbReference>
<evidence type="ECO:0000256" key="1">
    <source>
        <dbReference type="ARBA" id="ARBA00007812"/>
    </source>
</evidence>
<dbReference type="Gene3D" id="3.40.50.970">
    <property type="match status" value="1"/>
</dbReference>
<proteinExistence type="inferred from homology"/>
<gene>
    <name evidence="3" type="ORF">DT99_08095</name>
</gene>
<accession>A0A071MU78</accession>
<evidence type="ECO:0000313" key="3">
    <source>
        <dbReference type="EMBL" id="KEA60041.1"/>
    </source>
</evidence>
<name>A0A071MU78_9BURK</name>
<dbReference type="EMBL" id="JJOA01000007">
    <property type="protein sequence ID" value="KEA60041.1"/>
    <property type="molecule type" value="Genomic_DNA"/>
</dbReference>
<feature type="domain" description="Thiamine pyrophosphate enzyme N-terminal TPP-binding" evidence="2">
    <location>
        <begin position="1"/>
        <end position="64"/>
    </location>
</feature>
<dbReference type="GO" id="GO:0030976">
    <property type="term" value="F:thiamine pyrophosphate binding"/>
    <property type="evidence" value="ECO:0007669"/>
    <property type="project" value="InterPro"/>
</dbReference>
<dbReference type="Pfam" id="PF02776">
    <property type="entry name" value="TPP_enzyme_N"/>
    <property type="match status" value="1"/>
</dbReference>
<evidence type="ECO:0000259" key="2">
    <source>
        <dbReference type="Pfam" id="PF02776"/>
    </source>
</evidence>
<dbReference type="PANTHER" id="PTHR18968">
    <property type="entry name" value="THIAMINE PYROPHOSPHATE ENZYMES"/>
    <property type="match status" value="1"/>
</dbReference>
<dbReference type="GO" id="GO:0050660">
    <property type="term" value="F:flavin adenine dinucleotide binding"/>
    <property type="evidence" value="ECO:0007669"/>
    <property type="project" value="TreeGrafter"/>
</dbReference>
<organism evidence="3">
    <name type="scientific">Burkholderia cenocepacia</name>
    <dbReference type="NCBI Taxonomy" id="95486"/>
    <lineage>
        <taxon>Bacteria</taxon>
        <taxon>Pseudomonadati</taxon>
        <taxon>Pseudomonadota</taxon>
        <taxon>Betaproteobacteria</taxon>
        <taxon>Burkholderiales</taxon>
        <taxon>Burkholderiaceae</taxon>
        <taxon>Burkholderia</taxon>
        <taxon>Burkholderia cepacia complex</taxon>
    </lineage>
</organism>
<reference evidence="3" key="1">
    <citation type="submission" date="2014-04" db="EMBL/GenBank/DDBJ databases">
        <title>In planta biocontrol of soil-borne Fusarium wilt of banana through a plant endophytic bacterium, Burkholderia cenocepacia 869T2.</title>
        <authorList>
            <person name="Ho Y.-N."/>
            <person name="Chiang H.-M."/>
            <person name="Chao C.-P."/>
            <person name="Su C.-C."/>
            <person name="Hsu H.-F."/>
            <person name="Guo C.-T."/>
            <person name="Hsieh J.-L."/>
            <person name="Huang C.-C."/>
        </authorList>
    </citation>
    <scope>NUCLEOTIDE SEQUENCE [LARGE SCALE GENOMIC DNA]</scope>
    <source>
        <strain evidence="3">869T2</strain>
    </source>
</reference>
<comment type="similarity">
    <text evidence="1">Belongs to the TPP enzyme family.</text>
</comment>
<dbReference type="PANTHER" id="PTHR18968:SF86">
    <property type="entry name" value="ACETOLACTATE SYNTHASE LARGE SUBUNIT ILVX-RELATED"/>
    <property type="match status" value="1"/>
</dbReference>
<comment type="caution">
    <text evidence="3">The sequence shown here is derived from an EMBL/GenBank/DDBJ whole genome shotgun (WGS) entry which is preliminary data.</text>
</comment>
<dbReference type="InterPro" id="IPR012001">
    <property type="entry name" value="Thiamin_PyroP_enz_TPP-bd_dom"/>
</dbReference>
<dbReference type="AlphaFoldDB" id="A0A071MU78"/>
<dbReference type="GO" id="GO:0003984">
    <property type="term" value="F:acetolactate synthase activity"/>
    <property type="evidence" value="ECO:0007669"/>
    <property type="project" value="TreeGrafter"/>
</dbReference>